<dbReference type="Proteomes" id="UP000010408">
    <property type="component" value="Unassembled WGS sequence"/>
</dbReference>
<reference evidence="2 3" key="1">
    <citation type="submission" date="2012-05" db="EMBL/GenBank/DDBJ databases">
        <authorList>
            <person name="Weinstock G."/>
            <person name="Sodergren E."/>
            <person name="Lobos E.A."/>
            <person name="Fulton L."/>
            <person name="Fulton R."/>
            <person name="Courtney L."/>
            <person name="Fronick C."/>
            <person name="O'Laughlin M."/>
            <person name="Godfrey J."/>
            <person name="Wilson R.M."/>
            <person name="Miner T."/>
            <person name="Farmer C."/>
            <person name="Delehaunty K."/>
            <person name="Cordes M."/>
            <person name="Minx P."/>
            <person name="Tomlinson C."/>
            <person name="Chen J."/>
            <person name="Wollam A."/>
            <person name="Pepin K.H."/>
            <person name="Bhonagiri V."/>
            <person name="Zhang X."/>
            <person name="Suruliraj S."/>
            <person name="Warren W."/>
            <person name="Mitreva M."/>
            <person name="Mardis E.R."/>
            <person name="Wilson R.K."/>
        </authorList>
    </citation>
    <scope>NUCLEOTIDE SEQUENCE [LARGE SCALE GENOMIC DNA]</scope>
    <source>
        <strain evidence="2 3">F0037</strain>
    </source>
</reference>
<dbReference type="InterPro" id="IPR015943">
    <property type="entry name" value="WD40/YVTN_repeat-like_dom_sf"/>
</dbReference>
<dbReference type="InterPro" id="IPR011044">
    <property type="entry name" value="Quino_amine_DH_bsu"/>
</dbReference>
<protein>
    <recommendedName>
        <fullName evidence="4">YncE family protein</fullName>
    </recommendedName>
</protein>
<dbReference type="STRING" id="1127696.HMPREF9134_01789"/>
<dbReference type="eggNOG" id="COG3391">
    <property type="taxonomic scope" value="Bacteria"/>
</dbReference>
<sequence>MRPIRLIFLLAVLLSALTSCRKEEEIIPSTRVQVTEGRVGLQTRGFFLLNEGNMGSNKATLDYLDYGSGLYMRNIYAERNPNVTKELGDVGNDLQIYRDRIYAVINMSNLVEVMDLRTAKHIQAISIPNCRYIVFRGDYAYVSSYAGTLNESGRIGYVAKIDLKELKVVATCDVGRQPEEMAILGNKLYVANSGGYDPANYDNTISVIDLDTFSEVKKVKIAINLHRIQVDPKGRLWISSRGNYGSIPSRLYVFDPQTEQILKVLETPVSNMKLYRDMLYVYSNSFSKKSGTSTTSYPLISTSTMEVISPSFITDGTAGAIKAPYGLAINPEVGEVYLTDAKSYVVPGTLHAYGLDGRHRWSVTTGDIPAHFAFTTIALRTKD</sequence>
<dbReference type="InterPro" id="IPR031815">
    <property type="entry name" value="DUF5074"/>
</dbReference>
<proteinExistence type="predicted"/>
<dbReference type="AlphaFoldDB" id="L1N931"/>
<feature type="signal peptide" evidence="1">
    <location>
        <begin position="1"/>
        <end position="21"/>
    </location>
</feature>
<evidence type="ECO:0000256" key="1">
    <source>
        <dbReference type="SAM" id="SignalP"/>
    </source>
</evidence>
<dbReference type="PANTHER" id="PTHR47197:SF3">
    <property type="entry name" value="DIHYDRO-HEME D1 DEHYDROGENASE"/>
    <property type="match status" value="1"/>
</dbReference>
<dbReference type="Pfam" id="PF16819">
    <property type="entry name" value="DUF5074"/>
    <property type="match status" value="1"/>
</dbReference>
<name>L1N931_9PORP</name>
<evidence type="ECO:0008006" key="4">
    <source>
        <dbReference type="Google" id="ProtNLM"/>
    </source>
</evidence>
<dbReference type="Gene3D" id="2.130.10.10">
    <property type="entry name" value="YVTN repeat-like/Quinoprotein amine dehydrogenase"/>
    <property type="match status" value="1"/>
</dbReference>
<dbReference type="HOGENOM" id="CLU_035696_1_0_10"/>
<feature type="chain" id="PRO_5003954838" description="YncE family protein" evidence="1">
    <location>
        <begin position="22"/>
        <end position="383"/>
    </location>
</feature>
<comment type="caution">
    <text evidence="2">The sequence shown here is derived from an EMBL/GenBank/DDBJ whole genome shotgun (WGS) entry which is preliminary data.</text>
</comment>
<keyword evidence="1" id="KW-0732">Signal</keyword>
<dbReference type="PATRIC" id="fig|1127696.3.peg.1627"/>
<accession>L1N931</accession>
<dbReference type="PANTHER" id="PTHR47197">
    <property type="entry name" value="PROTEIN NIRF"/>
    <property type="match status" value="1"/>
</dbReference>
<dbReference type="EMBL" id="AMEQ01000044">
    <property type="protein sequence ID" value="EKX99882.1"/>
    <property type="molecule type" value="Genomic_DNA"/>
</dbReference>
<dbReference type="InterPro" id="IPR051200">
    <property type="entry name" value="Host-pathogen_enzymatic-act"/>
</dbReference>
<gene>
    <name evidence="2" type="ORF">HMPREF9134_01789</name>
</gene>
<dbReference type="SUPFAM" id="SSF50969">
    <property type="entry name" value="YVTN repeat-like/Quinoprotein amine dehydrogenase"/>
    <property type="match status" value="1"/>
</dbReference>
<dbReference type="RefSeq" id="WP_005468132.1">
    <property type="nucleotide sequence ID" value="NZ_KB291037.1"/>
</dbReference>
<evidence type="ECO:0000313" key="2">
    <source>
        <dbReference type="EMBL" id="EKX99882.1"/>
    </source>
</evidence>
<dbReference type="PROSITE" id="PS51257">
    <property type="entry name" value="PROKAR_LIPOPROTEIN"/>
    <property type="match status" value="1"/>
</dbReference>
<organism evidence="2 3">
    <name type="scientific">Porphyromonas catoniae F0037</name>
    <dbReference type="NCBI Taxonomy" id="1127696"/>
    <lineage>
        <taxon>Bacteria</taxon>
        <taxon>Pseudomonadati</taxon>
        <taxon>Bacteroidota</taxon>
        <taxon>Bacteroidia</taxon>
        <taxon>Bacteroidales</taxon>
        <taxon>Porphyromonadaceae</taxon>
        <taxon>Porphyromonas</taxon>
    </lineage>
</organism>
<evidence type="ECO:0000313" key="3">
    <source>
        <dbReference type="Proteomes" id="UP000010408"/>
    </source>
</evidence>